<keyword evidence="2" id="KW-1185">Reference proteome</keyword>
<evidence type="ECO:0000313" key="3">
    <source>
        <dbReference type="WBParaSite" id="EVEC_0001327401-mRNA-1"/>
    </source>
</evidence>
<evidence type="ECO:0000313" key="1">
    <source>
        <dbReference type="EMBL" id="VDD97667.1"/>
    </source>
</evidence>
<dbReference type="EMBL" id="UXUI01014542">
    <property type="protein sequence ID" value="VDD97667.1"/>
    <property type="molecule type" value="Genomic_DNA"/>
</dbReference>
<organism evidence="3">
    <name type="scientific">Enterobius vermicularis</name>
    <name type="common">Human pinworm</name>
    <dbReference type="NCBI Taxonomy" id="51028"/>
    <lineage>
        <taxon>Eukaryota</taxon>
        <taxon>Metazoa</taxon>
        <taxon>Ecdysozoa</taxon>
        <taxon>Nematoda</taxon>
        <taxon>Chromadorea</taxon>
        <taxon>Rhabditida</taxon>
        <taxon>Spirurina</taxon>
        <taxon>Oxyuridomorpha</taxon>
        <taxon>Oxyuroidea</taxon>
        <taxon>Oxyuridae</taxon>
        <taxon>Enterobius</taxon>
    </lineage>
</organism>
<dbReference type="AlphaFoldDB" id="A0A0N4VQH3"/>
<reference evidence="3" key="1">
    <citation type="submission" date="2017-02" db="UniProtKB">
        <authorList>
            <consortium name="WormBaseParasite"/>
        </authorList>
    </citation>
    <scope>IDENTIFICATION</scope>
</reference>
<protein>
    <submittedName>
        <fullName evidence="1 3">Uncharacterized protein</fullName>
    </submittedName>
</protein>
<proteinExistence type="predicted"/>
<dbReference type="WBParaSite" id="EVEC_0001327401-mRNA-1">
    <property type="protein sequence ID" value="EVEC_0001327401-mRNA-1"/>
    <property type="gene ID" value="EVEC_0001327401"/>
</dbReference>
<name>A0A0N4VQH3_ENTVE</name>
<sequence>MRQLRRSHPTAISAVTTVVKATGTVVDVCGGGGGGGAVFLLVYGQIQCLIGTIKHCVMTKYRQMNDE</sequence>
<reference evidence="1 2" key="2">
    <citation type="submission" date="2018-10" db="EMBL/GenBank/DDBJ databases">
        <authorList>
            <consortium name="Pathogen Informatics"/>
        </authorList>
    </citation>
    <scope>NUCLEOTIDE SEQUENCE [LARGE SCALE GENOMIC DNA]</scope>
</reference>
<gene>
    <name evidence="1" type="ORF">EVEC_LOCUS12418</name>
</gene>
<evidence type="ECO:0000313" key="2">
    <source>
        <dbReference type="Proteomes" id="UP000274131"/>
    </source>
</evidence>
<dbReference type="Proteomes" id="UP000274131">
    <property type="component" value="Unassembled WGS sequence"/>
</dbReference>
<accession>A0A0N4VQH3</accession>